<feature type="transmembrane region" description="Helical" evidence="4">
    <location>
        <begin position="100"/>
        <end position="122"/>
    </location>
</feature>
<evidence type="ECO:0000256" key="1">
    <source>
        <dbReference type="ARBA" id="ARBA00004651"/>
    </source>
</evidence>
<keyword evidence="4" id="KW-0472">Membrane</keyword>
<dbReference type="Pfam" id="PF07690">
    <property type="entry name" value="MFS_1"/>
    <property type="match status" value="1"/>
</dbReference>
<keyword evidence="3" id="KW-1003">Cell membrane</keyword>
<feature type="transmembrane region" description="Helical" evidence="4">
    <location>
        <begin position="6"/>
        <end position="25"/>
    </location>
</feature>
<feature type="transmembrane region" description="Helical" evidence="4">
    <location>
        <begin position="128"/>
        <end position="146"/>
    </location>
</feature>
<keyword evidence="7" id="KW-1185">Reference proteome</keyword>
<dbReference type="InParanoid" id="Q9HID4"/>
<dbReference type="InterPro" id="IPR020846">
    <property type="entry name" value="MFS_dom"/>
</dbReference>
<feature type="transmembrane region" description="Helical" evidence="4">
    <location>
        <begin position="32"/>
        <end position="53"/>
    </location>
</feature>
<evidence type="ECO:0000313" key="7">
    <source>
        <dbReference type="Proteomes" id="UP000001024"/>
    </source>
</evidence>
<feature type="domain" description="Major facilitator superfamily (MFS) profile" evidence="5">
    <location>
        <begin position="1"/>
        <end position="343"/>
    </location>
</feature>
<dbReference type="STRING" id="273075.gene:9572633"/>
<evidence type="ECO:0000256" key="4">
    <source>
        <dbReference type="SAM" id="Phobius"/>
    </source>
</evidence>
<keyword evidence="2" id="KW-0813">Transport</keyword>
<reference evidence="6 7" key="1">
    <citation type="journal article" date="2000" name="Nature">
        <title>The genome sequence of the thermoacidophilic scavenger Thermoplasma acidophilum.</title>
        <authorList>
            <person name="Ruepp A."/>
            <person name="Graml W."/>
            <person name="Santos-Martinez M.L."/>
            <person name="Koretke K.K."/>
            <person name="Volker C."/>
            <person name="Mewes H.W."/>
            <person name="Frishman D."/>
            <person name="Stocker S."/>
            <person name="Lupas A.N."/>
            <person name="Baumeister W."/>
        </authorList>
    </citation>
    <scope>NUCLEOTIDE SEQUENCE [LARGE SCALE GENOMIC DNA]</scope>
    <source>
        <strain evidence="7">ATCC 25905 / DSM 1728 / JCM 9062 / NBRC 15155 / AMRC-C165</strain>
    </source>
</reference>
<dbReference type="PROSITE" id="PS50850">
    <property type="entry name" value="MFS"/>
    <property type="match status" value="1"/>
</dbReference>
<evidence type="ECO:0000256" key="3">
    <source>
        <dbReference type="ARBA" id="ARBA00022475"/>
    </source>
</evidence>
<dbReference type="PANTHER" id="PTHR43271:SF2">
    <property type="entry name" value="BLL2771 PROTEIN"/>
    <property type="match status" value="1"/>
</dbReference>
<dbReference type="EMBL" id="AL445067">
    <property type="protein sequence ID" value="CAC12526.1"/>
    <property type="molecule type" value="Genomic_DNA"/>
</dbReference>
<evidence type="ECO:0000313" key="6">
    <source>
        <dbReference type="EMBL" id="CAC12526.1"/>
    </source>
</evidence>
<dbReference type="InterPro" id="IPR036259">
    <property type="entry name" value="MFS_trans_sf"/>
</dbReference>
<dbReference type="SUPFAM" id="SSF103473">
    <property type="entry name" value="MFS general substrate transporter"/>
    <property type="match status" value="1"/>
</dbReference>
<dbReference type="GO" id="GO:0005886">
    <property type="term" value="C:plasma membrane"/>
    <property type="evidence" value="ECO:0007669"/>
    <property type="project" value="UniProtKB-SubCell"/>
</dbReference>
<keyword evidence="4" id="KW-0812">Transmembrane</keyword>
<name>Q9HID4_THEAC</name>
<dbReference type="EnsemblBacteria" id="CAC12526">
    <property type="protein sequence ID" value="CAC12526"/>
    <property type="gene ID" value="CAC12526"/>
</dbReference>
<dbReference type="InterPro" id="IPR011701">
    <property type="entry name" value="MFS"/>
</dbReference>
<feature type="transmembrane region" description="Helical" evidence="4">
    <location>
        <begin position="228"/>
        <end position="246"/>
    </location>
</feature>
<dbReference type="PaxDb" id="273075-Ta1406m"/>
<dbReference type="eggNOG" id="arCOG00130">
    <property type="taxonomic scope" value="Archaea"/>
</dbReference>
<dbReference type="KEGG" id="tac:Ta1406"/>
<dbReference type="PANTHER" id="PTHR43271">
    <property type="entry name" value="BLL2771 PROTEIN"/>
    <property type="match status" value="1"/>
</dbReference>
<keyword evidence="4" id="KW-1133">Transmembrane helix</keyword>
<evidence type="ECO:0000259" key="5">
    <source>
        <dbReference type="PROSITE" id="PS50850"/>
    </source>
</evidence>
<protein>
    <submittedName>
        <fullName evidence="6">Hypothetical membrane protein</fullName>
    </submittedName>
</protein>
<proteinExistence type="predicted"/>
<dbReference type="AlphaFoldDB" id="Q9HID4"/>
<gene>
    <name evidence="6" type="ordered locus">Ta1406</name>
</gene>
<accession>Q9HID4</accession>
<comment type="subcellular location">
    <subcellularLocation>
        <location evidence="1">Cell membrane</location>
        <topology evidence="1">Multi-pass membrane protein</topology>
    </subcellularLocation>
</comment>
<organism evidence="6 7">
    <name type="scientific">Thermoplasma acidophilum (strain ATCC 25905 / DSM 1728 / JCM 9062 / NBRC 15155 / AMRC-C165)</name>
    <dbReference type="NCBI Taxonomy" id="273075"/>
    <lineage>
        <taxon>Archaea</taxon>
        <taxon>Methanobacteriati</taxon>
        <taxon>Thermoplasmatota</taxon>
        <taxon>Thermoplasmata</taxon>
        <taxon>Thermoplasmatales</taxon>
        <taxon>Thermoplasmataceae</taxon>
        <taxon>Thermoplasma</taxon>
    </lineage>
</organism>
<feature type="transmembrane region" description="Helical" evidence="4">
    <location>
        <begin position="59"/>
        <end position="79"/>
    </location>
</feature>
<feature type="transmembrane region" description="Helical" evidence="4">
    <location>
        <begin position="167"/>
        <end position="188"/>
    </location>
</feature>
<sequence>MKVDLFQGSLLITAYWIGYTVFQIPGGVLSDIFGTAVVNKISFAILTILFSLLYFLIDIYMAVFLIQLALGSVSALIYVSDASLVQKWSSRSKRSTALGIYQSGFFIGASIGEYFIISSYGISKFMPFLVVIPMLAITAILNIIFISDPKSTGKRIGISRKILFPAILRFSAGFAYIGFLAMFSSILVYDFKVPENQIFFYSWIPAFLGIVSSPLGGAASARIRNGRLLLAALPVLAIAIFMLAILYVNFRIAIFLSAMLGLLYGFYAGPSMSMASDVSSSDASLSSSSSILNLSSQSGGMISPAIMGYSYSVYGSFAIGMVAVSVISMALVLTSVFYLAKYGIT</sequence>
<feature type="transmembrane region" description="Helical" evidence="4">
    <location>
        <begin position="317"/>
        <end position="340"/>
    </location>
</feature>
<dbReference type="Gene3D" id="1.20.1250.20">
    <property type="entry name" value="MFS general substrate transporter like domains"/>
    <property type="match status" value="2"/>
</dbReference>
<evidence type="ECO:0000256" key="2">
    <source>
        <dbReference type="ARBA" id="ARBA00022448"/>
    </source>
</evidence>
<dbReference type="HOGENOM" id="CLU_732846_0_0_2"/>
<dbReference type="GO" id="GO:0022857">
    <property type="term" value="F:transmembrane transporter activity"/>
    <property type="evidence" value="ECO:0007669"/>
    <property type="project" value="InterPro"/>
</dbReference>
<feature type="transmembrane region" description="Helical" evidence="4">
    <location>
        <begin position="200"/>
        <end position="221"/>
    </location>
</feature>
<dbReference type="Proteomes" id="UP000001024">
    <property type="component" value="Chromosome"/>
</dbReference>